<organism evidence="1 2">
    <name type="scientific">Exophiala bonariae</name>
    <dbReference type="NCBI Taxonomy" id="1690606"/>
    <lineage>
        <taxon>Eukaryota</taxon>
        <taxon>Fungi</taxon>
        <taxon>Dikarya</taxon>
        <taxon>Ascomycota</taxon>
        <taxon>Pezizomycotina</taxon>
        <taxon>Eurotiomycetes</taxon>
        <taxon>Chaetothyriomycetidae</taxon>
        <taxon>Chaetothyriales</taxon>
        <taxon>Herpotrichiellaceae</taxon>
        <taxon>Exophiala</taxon>
    </lineage>
</organism>
<dbReference type="EMBL" id="JAVRRD010000001">
    <property type="protein sequence ID" value="KAK5064381.1"/>
    <property type="molecule type" value="Genomic_DNA"/>
</dbReference>
<gene>
    <name evidence="1" type="ORF">LTR84_000214</name>
</gene>
<sequence length="305" mass="34191">MAMTSQSSFLDTVDWPLRNSYRTPSLDSASLSPASETASIHFSHYPLPPTPISSRPASEKTRVSSVGTTDLVIRVPLQRPVHIAFSKSSSLFKLRFTTIDIRKDAAGGLKRIELSEQTGVTSTLIHSFPGTKSPIPHLEQPVTSSTPHASRVSFLEEQTVQSATTLFQAQPQYTFETWEDCVHFQEKLLDQQIIFTAGIAEAKSKGRGEECISQNLRILRARNGRQIVIFFCNSQRKEKKRYISIPLDCIDHIEQSKKSGRPLNLTLRPNFDLLAQLKSLSIHFLDNDDQKRFFGLLCQGIGFQG</sequence>
<dbReference type="RefSeq" id="XP_064711705.1">
    <property type="nucleotide sequence ID" value="XM_064843845.1"/>
</dbReference>
<evidence type="ECO:0008006" key="3">
    <source>
        <dbReference type="Google" id="ProtNLM"/>
    </source>
</evidence>
<evidence type="ECO:0000313" key="2">
    <source>
        <dbReference type="Proteomes" id="UP001358417"/>
    </source>
</evidence>
<evidence type="ECO:0000313" key="1">
    <source>
        <dbReference type="EMBL" id="KAK5064381.1"/>
    </source>
</evidence>
<protein>
    <recommendedName>
        <fullName evidence="3">RanBD1 domain-containing protein</fullName>
    </recommendedName>
</protein>
<dbReference type="AlphaFoldDB" id="A0AAV9NR02"/>
<comment type="caution">
    <text evidence="1">The sequence shown here is derived from an EMBL/GenBank/DDBJ whole genome shotgun (WGS) entry which is preliminary data.</text>
</comment>
<accession>A0AAV9NR02</accession>
<keyword evidence="2" id="KW-1185">Reference proteome</keyword>
<dbReference type="Proteomes" id="UP001358417">
    <property type="component" value="Unassembled WGS sequence"/>
</dbReference>
<name>A0AAV9NR02_9EURO</name>
<reference evidence="1 2" key="1">
    <citation type="submission" date="2023-08" db="EMBL/GenBank/DDBJ databases">
        <title>Black Yeasts Isolated from many extreme environments.</title>
        <authorList>
            <person name="Coleine C."/>
            <person name="Stajich J.E."/>
            <person name="Selbmann L."/>
        </authorList>
    </citation>
    <scope>NUCLEOTIDE SEQUENCE [LARGE SCALE GENOMIC DNA]</scope>
    <source>
        <strain evidence="1 2">CCFEE 5792</strain>
    </source>
</reference>
<proteinExistence type="predicted"/>
<dbReference type="GeneID" id="89968436"/>